<sequence length="132" mass="14668">MAAEHSKGAFVTKRDGIIIQATLSIKFCSKLNKSLVKTHKLTVHAYGDSALSCSQVLRWLKAFKEGQEEVANNPCAGRSSTRTTYDNLAYVSDLFNSDHWLSVRMIAENLNIPKTIIHGLVTNKVDMRKVCA</sequence>
<comment type="caution">
    <text evidence="1">The sequence shown here is derived from an EMBL/GenBank/DDBJ whole genome shotgun (WGS) entry which is preliminary data.</text>
</comment>
<name>A0A8K0NY24_LADFU</name>
<dbReference type="PANTHER" id="PTHR46060:SF1">
    <property type="entry name" value="MARINER MOS1 TRANSPOSASE-LIKE PROTEIN"/>
    <property type="match status" value="1"/>
</dbReference>
<evidence type="ECO:0000313" key="1">
    <source>
        <dbReference type="EMBL" id="KAG8224029.1"/>
    </source>
</evidence>
<dbReference type="Proteomes" id="UP000792457">
    <property type="component" value="Unassembled WGS sequence"/>
</dbReference>
<protein>
    <recommendedName>
        <fullName evidence="3">Mos1 transposase HTH domain-containing protein</fullName>
    </recommendedName>
</protein>
<dbReference type="OrthoDB" id="6118231at2759"/>
<reference evidence="1" key="2">
    <citation type="submission" date="2017-10" db="EMBL/GenBank/DDBJ databases">
        <title>Ladona fulva Genome sequencing and assembly.</title>
        <authorList>
            <person name="Murali S."/>
            <person name="Richards S."/>
            <person name="Bandaranaike D."/>
            <person name="Bellair M."/>
            <person name="Blankenburg K."/>
            <person name="Chao H."/>
            <person name="Dinh H."/>
            <person name="Doddapaneni H."/>
            <person name="Dugan-Rocha S."/>
            <person name="Elkadiri S."/>
            <person name="Gnanaolivu R."/>
            <person name="Hernandez B."/>
            <person name="Skinner E."/>
            <person name="Javaid M."/>
            <person name="Lee S."/>
            <person name="Li M."/>
            <person name="Ming W."/>
            <person name="Munidasa M."/>
            <person name="Muniz J."/>
            <person name="Nguyen L."/>
            <person name="Hughes D."/>
            <person name="Osuji N."/>
            <person name="Pu L.-L."/>
            <person name="Puazo M."/>
            <person name="Qu C."/>
            <person name="Quiroz J."/>
            <person name="Raj R."/>
            <person name="Weissenberger G."/>
            <person name="Xin Y."/>
            <person name="Zou X."/>
            <person name="Han Y."/>
            <person name="Worley K."/>
            <person name="Muzny D."/>
            <person name="Gibbs R."/>
        </authorList>
    </citation>
    <scope>NUCLEOTIDE SEQUENCE</scope>
    <source>
        <strain evidence="1">Sampled in the wild</strain>
    </source>
</reference>
<dbReference type="InterPro" id="IPR052709">
    <property type="entry name" value="Transposase-MT_Hybrid"/>
</dbReference>
<dbReference type="Gene3D" id="1.10.10.1450">
    <property type="match status" value="1"/>
</dbReference>
<accession>A0A8K0NY24</accession>
<proteinExistence type="predicted"/>
<keyword evidence="2" id="KW-1185">Reference proteome</keyword>
<gene>
    <name evidence="1" type="ORF">J437_LFUL001106</name>
</gene>
<dbReference type="PANTHER" id="PTHR46060">
    <property type="entry name" value="MARINER MOS1 TRANSPOSASE-LIKE PROTEIN"/>
    <property type="match status" value="1"/>
</dbReference>
<dbReference type="AlphaFoldDB" id="A0A8K0NY24"/>
<reference evidence="1" key="1">
    <citation type="submission" date="2013-04" db="EMBL/GenBank/DDBJ databases">
        <authorList>
            <person name="Qu J."/>
            <person name="Murali S.C."/>
            <person name="Bandaranaike D."/>
            <person name="Bellair M."/>
            <person name="Blankenburg K."/>
            <person name="Chao H."/>
            <person name="Dinh H."/>
            <person name="Doddapaneni H."/>
            <person name="Downs B."/>
            <person name="Dugan-Rocha S."/>
            <person name="Elkadiri S."/>
            <person name="Gnanaolivu R.D."/>
            <person name="Hernandez B."/>
            <person name="Javaid M."/>
            <person name="Jayaseelan J.C."/>
            <person name="Lee S."/>
            <person name="Li M."/>
            <person name="Ming W."/>
            <person name="Munidasa M."/>
            <person name="Muniz J."/>
            <person name="Nguyen L."/>
            <person name="Ongeri F."/>
            <person name="Osuji N."/>
            <person name="Pu L.-L."/>
            <person name="Puazo M."/>
            <person name="Qu C."/>
            <person name="Quiroz J."/>
            <person name="Raj R."/>
            <person name="Weissenberger G."/>
            <person name="Xin Y."/>
            <person name="Zou X."/>
            <person name="Han Y."/>
            <person name="Richards S."/>
            <person name="Worley K."/>
            <person name="Muzny D."/>
            <person name="Gibbs R."/>
        </authorList>
    </citation>
    <scope>NUCLEOTIDE SEQUENCE</scope>
    <source>
        <strain evidence="1">Sampled in the wild</strain>
    </source>
</reference>
<evidence type="ECO:0008006" key="3">
    <source>
        <dbReference type="Google" id="ProtNLM"/>
    </source>
</evidence>
<organism evidence="1 2">
    <name type="scientific">Ladona fulva</name>
    <name type="common">Scarce chaser dragonfly</name>
    <name type="synonym">Libellula fulva</name>
    <dbReference type="NCBI Taxonomy" id="123851"/>
    <lineage>
        <taxon>Eukaryota</taxon>
        <taxon>Metazoa</taxon>
        <taxon>Ecdysozoa</taxon>
        <taxon>Arthropoda</taxon>
        <taxon>Hexapoda</taxon>
        <taxon>Insecta</taxon>
        <taxon>Pterygota</taxon>
        <taxon>Palaeoptera</taxon>
        <taxon>Odonata</taxon>
        <taxon>Epiprocta</taxon>
        <taxon>Anisoptera</taxon>
        <taxon>Libelluloidea</taxon>
        <taxon>Libellulidae</taxon>
        <taxon>Ladona</taxon>
    </lineage>
</organism>
<dbReference type="EMBL" id="KZ308182">
    <property type="protein sequence ID" value="KAG8224029.1"/>
    <property type="molecule type" value="Genomic_DNA"/>
</dbReference>
<evidence type="ECO:0000313" key="2">
    <source>
        <dbReference type="Proteomes" id="UP000792457"/>
    </source>
</evidence>